<reference evidence="2 3" key="1">
    <citation type="submission" date="2020-08" db="EMBL/GenBank/DDBJ databases">
        <title>Genomic Encyclopedia of Type Strains, Phase IV (KMG-IV): sequencing the most valuable type-strain genomes for metagenomic binning, comparative biology and taxonomic classification.</title>
        <authorList>
            <person name="Goeker M."/>
        </authorList>
    </citation>
    <scope>NUCLEOTIDE SEQUENCE [LARGE SCALE GENOMIC DNA]</scope>
    <source>
        <strain evidence="2 3">DSM 15867</strain>
    </source>
</reference>
<dbReference type="RefSeq" id="WP_184114430.1">
    <property type="nucleotide sequence ID" value="NZ_JACHNY010000004.1"/>
</dbReference>
<evidence type="ECO:0000313" key="2">
    <source>
        <dbReference type="EMBL" id="MBB4618015.1"/>
    </source>
</evidence>
<keyword evidence="3" id="KW-1185">Reference proteome</keyword>
<dbReference type="AlphaFoldDB" id="A0A7W7AKT5"/>
<feature type="transmembrane region" description="Helical" evidence="1">
    <location>
        <begin position="44"/>
        <end position="65"/>
    </location>
</feature>
<comment type="caution">
    <text evidence="2">The sequence shown here is derived from an EMBL/GenBank/DDBJ whole genome shotgun (WGS) entry which is preliminary data.</text>
</comment>
<evidence type="ECO:0008006" key="4">
    <source>
        <dbReference type="Google" id="ProtNLM"/>
    </source>
</evidence>
<name>A0A7W7AKT5_9SPHN</name>
<gene>
    <name evidence="2" type="ORF">GGQ96_002151</name>
</gene>
<proteinExistence type="predicted"/>
<organism evidence="2 3">
    <name type="scientific">Sphingomonas abaci</name>
    <dbReference type="NCBI Taxonomy" id="237611"/>
    <lineage>
        <taxon>Bacteria</taxon>
        <taxon>Pseudomonadati</taxon>
        <taxon>Pseudomonadota</taxon>
        <taxon>Alphaproteobacteria</taxon>
        <taxon>Sphingomonadales</taxon>
        <taxon>Sphingomonadaceae</taxon>
        <taxon>Sphingomonas</taxon>
    </lineage>
</organism>
<dbReference type="EMBL" id="JACHNY010000004">
    <property type="protein sequence ID" value="MBB4618015.1"/>
    <property type="molecule type" value="Genomic_DNA"/>
</dbReference>
<keyword evidence="1" id="KW-0812">Transmembrane</keyword>
<protein>
    <recommendedName>
        <fullName evidence="4">Holin</fullName>
    </recommendedName>
</protein>
<evidence type="ECO:0000313" key="3">
    <source>
        <dbReference type="Proteomes" id="UP000574769"/>
    </source>
</evidence>
<dbReference type="Proteomes" id="UP000574769">
    <property type="component" value="Unassembled WGS sequence"/>
</dbReference>
<accession>A0A7W7AKT5</accession>
<sequence length="121" mass="13057">MDKLLHEIGAALLAWMLGLVPAALGALISLVFEPDVTWSRRFAQLAVGVTVSYFVTNATAALWPWPPLDPYVRQAIGFVVGMVAFRATPKFITGAEETIGRAPGQLLDRVLAVLPGRKDAK</sequence>
<keyword evidence="1" id="KW-1133">Transmembrane helix</keyword>
<evidence type="ECO:0000256" key="1">
    <source>
        <dbReference type="SAM" id="Phobius"/>
    </source>
</evidence>
<feature type="transmembrane region" description="Helical" evidence="1">
    <location>
        <begin position="12"/>
        <end position="32"/>
    </location>
</feature>
<keyword evidence="1" id="KW-0472">Membrane</keyword>